<dbReference type="Proteomes" id="UP000618382">
    <property type="component" value="Unassembled WGS sequence"/>
</dbReference>
<organism evidence="3 4">
    <name type="scientific">Cellulomonas oligotrophica</name>
    <dbReference type="NCBI Taxonomy" id="931536"/>
    <lineage>
        <taxon>Bacteria</taxon>
        <taxon>Bacillati</taxon>
        <taxon>Actinomycetota</taxon>
        <taxon>Actinomycetes</taxon>
        <taxon>Micrococcales</taxon>
        <taxon>Cellulomonadaceae</taxon>
        <taxon>Cellulomonas</taxon>
    </lineage>
</organism>
<gene>
    <name evidence="3" type="ORF">BKA21_002357</name>
    <name evidence="2" type="ORF">Col01nite_15660</name>
</gene>
<dbReference type="Pfam" id="PF05168">
    <property type="entry name" value="HEPN"/>
    <property type="match status" value="1"/>
</dbReference>
<evidence type="ECO:0000313" key="5">
    <source>
        <dbReference type="Proteomes" id="UP000618382"/>
    </source>
</evidence>
<evidence type="ECO:0000259" key="1">
    <source>
        <dbReference type="Pfam" id="PF05168"/>
    </source>
</evidence>
<protein>
    <recommendedName>
        <fullName evidence="1">HEPN domain-containing protein</fullName>
    </recommendedName>
</protein>
<comment type="caution">
    <text evidence="3">The sequence shown here is derived from an EMBL/GenBank/DDBJ whole genome shotgun (WGS) entry which is preliminary data.</text>
</comment>
<dbReference type="AlphaFoldDB" id="A0A7Y9JXJ9"/>
<keyword evidence="5" id="KW-1185">Reference proteome</keyword>
<evidence type="ECO:0000313" key="4">
    <source>
        <dbReference type="Proteomes" id="UP000577956"/>
    </source>
</evidence>
<evidence type="ECO:0000313" key="3">
    <source>
        <dbReference type="EMBL" id="NYD86808.1"/>
    </source>
</evidence>
<reference evidence="3 4" key="1">
    <citation type="submission" date="2020-07" db="EMBL/GenBank/DDBJ databases">
        <title>Sequencing the genomes of 1000 actinobacteria strains.</title>
        <authorList>
            <person name="Klenk H.-P."/>
        </authorList>
    </citation>
    <scope>NUCLEOTIDE SEQUENCE [LARGE SCALE GENOMIC DNA]</scope>
    <source>
        <strain evidence="3 4">DSM 24482</strain>
    </source>
</reference>
<dbReference type="InterPro" id="IPR007842">
    <property type="entry name" value="HEPN_dom"/>
</dbReference>
<evidence type="ECO:0000313" key="2">
    <source>
        <dbReference type="EMBL" id="GIG32407.1"/>
    </source>
</evidence>
<proteinExistence type="predicted"/>
<dbReference type="Proteomes" id="UP000577956">
    <property type="component" value="Unassembled WGS sequence"/>
</dbReference>
<feature type="domain" description="HEPN" evidence="1">
    <location>
        <begin position="35"/>
        <end position="149"/>
    </location>
</feature>
<dbReference type="EMBL" id="JACCBK010000001">
    <property type="protein sequence ID" value="NYD86808.1"/>
    <property type="molecule type" value="Genomic_DNA"/>
</dbReference>
<sequence length="157" mass="16904">MIARWTAGRGQVDALLVARRIERVAPSRELADLMVAQARTHLATAELVAASDPAAAFQTTYDAARKALAGVLANQGLRATGAPGAHAVLLEVALAQLDPPLGRTLRHFDWMRRTRNGTEYPSLDTPSVTEEDVRDAIPLATAIVDLAERVIPTMPVY</sequence>
<reference evidence="2 5" key="2">
    <citation type="submission" date="2021-01" db="EMBL/GenBank/DDBJ databases">
        <title>Whole genome shotgun sequence of Cellulomonas oligotrophica NBRC 109435.</title>
        <authorList>
            <person name="Komaki H."/>
            <person name="Tamura T."/>
        </authorList>
    </citation>
    <scope>NUCLEOTIDE SEQUENCE [LARGE SCALE GENOMIC DNA]</scope>
    <source>
        <strain evidence="2 5">NBRC 109435</strain>
    </source>
</reference>
<name>A0A7Y9JXJ9_9CELL</name>
<dbReference type="EMBL" id="BONN01000003">
    <property type="protein sequence ID" value="GIG32407.1"/>
    <property type="molecule type" value="Genomic_DNA"/>
</dbReference>
<dbReference type="RefSeq" id="WP_140459314.1">
    <property type="nucleotide sequence ID" value="NZ_BAABFI010000001.1"/>
</dbReference>
<accession>A0A7Y9JXJ9</accession>
<dbReference type="Gene3D" id="1.20.120.330">
    <property type="entry name" value="Nucleotidyltransferases domain 2"/>
    <property type="match status" value="1"/>
</dbReference>